<evidence type="ECO:0000313" key="1">
    <source>
        <dbReference type="EMBL" id="MBP2028580.1"/>
    </source>
</evidence>
<dbReference type="Proteomes" id="UP001314903">
    <property type="component" value="Unassembled WGS sequence"/>
</dbReference>
<keyword evidence="2" id="KW-1185">Reference proteome</keyword>
<proteinExistence type="predicted"/>
<comment type="caution">
    <text evidence="1">The sequence shown here is derived from an EMBL/GenBank/DDBJ whole genome shotgun (WGS) entry which is preliminary data.</text>
</comment>
<accession>A0ABS4KLE6</accession>
<sequence length="129" mass="14568">MKYPKITAILILFSLLLVGCSETKSSDEYIYSGKTILNLDDRSFILGSVPKSIEEETVVKDFLYTISGDFDSKFNLSEYEIINVTYSQKLSSKAIELGPQIGDGTYNRSFIVGRTNKNSPYKIYDFGFL</sequence>
<name>A0ABS4KLE6_9FIRM</name>
<dbReference type="RefSeq" id="WP_209661630.1">
    <property type="nucleotide sequence ID" value="NZ_JAGGLI010000033.1"/>
</dbReference>
<dbReference type="EMBL" id="JAGGLI010000033">
    <property type="protein sequence ID" value="MBP2028580.1"/>
    <property type="molecule type" value="Genomic_DNA"/>
</dbReference>
<gene>
    <name evidence="1" type="ORF">J2Z35_002410</name>
</gene>
<dbReference type="PROSITE" id="PS51257">
    <property type="entry name" value="PROKAR_LIPOPROTEIN"/>
    <property type="match status" value="1"/>
</dbReference>
<evidence type="ECO:0008006" key="3">
    <source>
        <dbReference type="Google" id="ProtNLM"/>
    </source>
</evidence>
<organism evidence="1 2">
    <name type="scientific">Acetoanaerobium pronyense</name>
    <dbReference type="NCBI Taxonomy" id="1482736"/>
    <lineage>
        <taxon>Bacteria</taxon>
        <taxon>Bacillati</taxon>
        <taxon>Bacillota</taxon>
        <taxon>Clostridia</taxon>
        <taxon>Peptostreptococcales</taxon>
        <taxon>Filifactoraceae</taxon>
        <taxon>Acetoanaerobium</taxon>
    </lineage>
</organism>
<protein>
    <recommendedName>
        <fullName evidence="3">Lipoprotein</fullName>
    </recommendedName>
</protein>
<reference evidence="1 2" key="1">
    <citation type="submission" date="2021-03" db="EMBL/GenBank/DDBJ databases">
        <title>Genomic Encyclopedia of Type Strains, Phase IV (KMG-IV): sequencing the most valuable type-strain genomes for metagenomic binning, comparative biology and taxonomic classification.</title>
        <authorList>
            <person name="Goeker M."/>
        </authorList>
    </citation>
    <scope>NUCLEOTIDE SEQUENCE [LARGE SCALE GENOMIC DNA]</scope>
    <source>
        <strain evidence="1 2">DSM 27512</strain>
    </source>
</reference>
<evidence type="ECO:0000313" key="2">
    <source>
        <dbReference type="Proteomes" id="UP001314903"/>
    </source>
</evidence>